<dbReference type="GO" id="GO:0016616">
    <property type="term" value="F:oxidoreductase activity, acting on the CH-OH group of donors, NAD or NADP as acceptor"/>
    <property type="evidence" value="ECO:0007669"/>
    <property type="project" value="InterPro"/>
</dbReference>
<name>A0AA88X782_9ASTE</name>
<dbReference type="InterPro" id="IPR002328">
    <property type="entry name" value="ADH_Zn_CS"/>
</dbReference>
<reference evidence="6" key="1">
    <citation type="submission" date="2022-12" db="EMBL/GenBank/DDBJ databases">
        <title>Draft genome assemblies for two species of Escallonia (Escalloniales).</title>
        <authorList>
            <person name="Chanderbali A."/>
            <person name="Dervinis C."/>
            <person name="Anghel I."/>
            <person name="Soltis D."/>
            <person name="Soltis P."/>
            <person name="Zapata F."/>
        </authorList>
    </citation>
    <scope>NUCLEOTIDE SEQUENCE</scope>
    <source>
        <strain evidence="6">UCBG64.0493</strain>
        <tissue evidence="6">Leaf</tissue>
    </source>
</reference>
<proteinExistence type="predicted"/>
<dbReference type="GO" id="GO:0008270">
    <property type="term" value="F:zinc ion binding"/>
    <property type="evidence" value="ECO:0007669"/>
    <property type="project" value="InterPro"/>
</dbReference>
<dbReference type="InterPro" id="IPR047109">
    <property type="entry name" value="CAD-like"/>
</dbReference>
<organism evidence="6 7">
    <name type="scientific">Escallonia herrerae</name>
    <dbReference type="NCBI Taxonomy" id="1293975"/>
    <lineage>
        <taxon>Eukaryota</taxon>
        <taxon>Viridiplantae</taxon>
        <taxon>Streptophyta</taxon>
        <taxon>Embryophyta</taxon>
        <taxon>Tracheophyta</taxon>
        <taxon>Spermatophyta</taxon>
        <taxon>Magnoliopsida</taxon>
        <taxon>eudicotyledons</taxon>
        <taxon>Gunneridae</taxon>
        <taxon>Pentapetalae</taxon>
        <taxon>asterids</taxon>
        <taxon>campanulids</taxon>
        <taxon>Escalloniales</taxon>
        <taxon>Escalloniaceae</taxon>
        <taxon>Escallonia</taxon>
    </lineage>
</organism>
<dbReference type="AlphaFoldDB" id="A0AA88X782"/>
<evidence type="ECO:0000259" key="5">
    <source>
        <dbReference type="Pfam" id="PF08240"/>
    </source>
</evidence>
<keyword evidence="3" id="KW-0862">Zinc</keyword>
<keyword evidence="2" id="KW-0479">Metal-binding</keyword>
<dbReference type="PANTHER" id="PTHR42683">
    <property type="entry name" value="ALDEHYDE REDUCTASE"/>
    <property type="match status" value="1"/>
</dbReference>
<dbReference type="SUPFAM" id="SSF50129">
    <property type="entry name" value="GroES-like"/>
    <property type="match status" value="1"/>
</dbReference>
<dbReference type="Gene3D" id="3.40.50.720">
    <property type="entry name" value="NAD(P)-binding Rossmann-like Domain"/>
    <property type="match status" value="1"/>
</dbReference>
<dbReference type="Proteomes" id="UP001188597">
    <property type="component" value="Unassembled WGS sequence"/>
</dbReference>
<dbReference type="FunFam" id="3.90.180.10:FF:000100">
    <property type="entry name" value="Putative cinnamyl alcohol dehydrogenase 6"/>
    <property type="match status" value="1"/>
</dbReference>
<dbReference type="Pfam" id="PF08240">
    <property type="entry name" value="ADH_N"/>
    <property type="match status" value="1"/>
</dbReference>
<dbReference type="SUPFAM" id="SSF51735">
    <property type="entry name" value="NAD(P)-binding Rossmann-fold domains"/>
    <property type="match status" value="1"/>
</dbReference>
<keyword evidence="4" id="KW-0560">Oxidoreductase</keyword>
<evidence type="ECO:0000256" key="4">
    <source>
        <dbReference type="ARBA" id="ARBA00023002"/>
    </source>
</evidence>
<protein>
    <recommendedName>
        <fullName evidence="5">Alcohol dehydrogenase-like N-terminal domain-containing protein</fullName>
    </recommendedName>
</protein>
<dbReference type="Gene3D" id="3.90.180.10">
    <property type="entry name" value="Medium-chain alcohol dehydrogenases, catalytic domain"/>
    <property type="match status" value="2"/>
</dbReference>
<dbReference type="EMBL" id="JAVXUP010000047">
    <property type="protein sequence ID" value="KAK3040839.1"/>
    <property type="molecule type" value="Genomic_DNA"/>
</dbReference>
<dbReference type="InterPro" id="IPR036291">
    <property type="entry name" value="NAD(P)-bd_dom_sf"/>
</dbReference>
<feature type="domain" description="Alcohol dehydrogenase-like N-terminal" evidence="5">
    <location>
        <begin position="133"/>
        <end position="188"/>
    </location>
</feature>
<dbReference type="InterPro" id="IPR013154">
    <property type="entry name" value="ADH-like_N"/>
</dbReference>
<evidence type="ECO:0000256" key="1">
    <source>
        <dbReference type="ARBA" id="ARBA00001947"/>
    </source>
</evidence>
<evidence type="ECO:0000256" key="3">
    <source>
        <dbReference type="ARBA" id="ARBA00022833"/>
    </source>
</evidence>
<comment type="caution">
    <text evidence="6">The sequence shown here is derived from an EMBL/GenBank/DDBJ whole genome shotgun (WGS) entry which is preliminary data.</text>
</comment>
<sequence length="279" mass="30611">MVSSVPSKAVVCHKASACKLEVAKGTDGSNLCENYEVETRGFTAFISESLLQPLVAMPGGMDRGMLVQHLNEMLKCIWQHLLRRIDFARRLTDNPIELSAREEHPVKAIGWAARDQSGVLSPFKFSRRATGINDVTFKVLYCGIGHTDLHLIKNDWGMSKYPLVPGHEIVGIVTKVGSKVQKFKVGDKCDGKLVLVGAPGKPLELPVFPLLSGRKIVAGSAIGGIKETQEMIDFAAKHKITADVEVIPIDYVNMAMERLAKADVKYRFVIDIGKTLKDA</sequence>
<evidence type="ECO:0000313" key="7">
    <source>
        <dbReference type="Proteomes" id="UP001188597"/>
    </source>
</evidence>
<dbReference type="InterPro" id="IPR011032">
    <property type="entry name" value="GroES-like_sf"/>
</dbReference>
<evidence type="ECO:0000256" key="2">
    <source>
        <dbReference type="ARBA" id="ARBA00022723"/>
    </source>
</evidence>
<dbReference type="PROSITE" id="PS00059">
    <property type="entry name" value="ADH_ZINC"/>
    <property type="match status" value="1"/>
</dbReference>
<keyword evidence="7" id="KW-1185">Reference proteome</keyword>
<gene>
    <name evidence="6" type="ORF">RJ639_029183</name>
</gene>
<accession>A0AA88X782</accession>
<comment type="cofactor">
    <cofactor evidence="1">
        <name>Zn(2+)</name>
        <dbReference type="ChEBI" id="CHEBI:29105"/>
    </cofactor>
</comment>
<evidence type="ECO:0000313" key="6">
    <source>
        <dbReference type="EMBL" id="KAK3040839.1"/>
    </source>
</evidence>